<dbReference type="OrthoDB" id="7157803at2"/>
<dbReference type="Proteomes" id="UP000076574">
    <property type="component" value="Unassembled WGS sequence"/>
</dbReference>
<feature type="active site" description="Schiff-base intermediate with substrate" evidence="3">
    <location>
        <position position="171"/>
    </location>
</feature>
<reference evidence="5 6" key="1">
    <citation type="submission" date="2016-03" db="EMBL/GenBank/DDBJ databases">
        <title>Microsymbionts genomes from the relict species Vavilovia formosa (Stev.) Fed.</title>
        <authorList>
            <person name="Kopat V."/>
            <person name="Chirak E."/>
            <person name="Kimeklis A."/>
            <person name="Andronov E."/>
        </authorList>
    </citation>
    <scope>NUCLEOTIDE SEQUENCE [LARGE SCALE GENOMIC DNA]</scope>
    <source>
        <strain evidence="5 6">Vaf07</strain>
    </source>
</reference>
<dbReference type="EMBL" id="LVYV01000007">
    <property type="protein sequence ID" value="KZD23933.1"/>
    <property type="molecule type" value="Genomic_DNA"/>
</dbReference>
<feature type="binding site" evidence="4">
    <location>
        <position position="49"/>
    </location>
    <ligand>
        <name>pyruvate</name>
        <dbReference type="ChEBI" id="CHEBI:15361"/>
    </ligand>
</feature>
<comment type="similarity">
    <text evidence="2">Belongs to the DapA family.</text>
</comment>
<dbReference type="InterPro" id="IPR002220">
    <property type="entry name" value="DapA-like"/>
</dbReference>
<feature type="active site" description="Proton donor/acceptor" evidence="3">
    <location>
        <position position="141"/>
    </location>
</feature>
<dbReference type="RefSeq" id="WP_068731827.1">
    <property type="nucleotide sequence ID" value="NZ_LVYV01000007.1"/>
</dbReference>
<dbReference type="PANTHER" id="PTHR12128:SF67">
    <property type="entry name" value="BLR3884 PROTEIN"/>
    <property type="match status" value="1"/>
</dbReference>
<evidence type="ECO:0000256" key="4">
    <source>
        <dbReference type="PIRSR" id="PIRSR001365-2"/>
    </source>
</evidence>
<evidence type="ECO:0000256" key="2">
    <source>
        <dbReference type="PIRNR" id="PIRNR001365"/>
    </source>
</evidence>
<gene>
    <name evidence="5" type="ORF">A4A58_25405</name>
</gene>
<dbReference type="PRINTS" id="PR00146">
    <property type="entry name" value="DHPICSNTHASE"/>
</dbReference>
<dbReference type="STRING" id="943830.A4A58_25405"/>
<proteinExistence type="inferred from homology"/>
<comment type="caution">
    <text evidence="5">The sequence shown here is derived from an EMBL/GenBank/DDBJ whole genome shotgun (WGS) entry which is preliminary data.</text>
</comment>
<dbReference type="Pfam" id="PF00701">
    <property type="entry name" value="DHDPS"/>
    <property type="match status" value="1"/>
</dbReference>
<organism evidence="5 6">
    <name type="scientific">Tardiphaga robiniae</name>
    <dbReference type="NCBI Taxonomy" id="943830"/>
    <lineage>
        <taxon>Bacteria</taxon>
        <taxon>Pseudomonadati</taxon>
        <taxon>Pseudomonadota</taxon>
        <taxon>Alphaproteobacteria</taxon>
        <taxon>Hyphomicrobiales</taxon>
        <taxon>Nitrobacteraceae</taxon>
        <taxon>Tardiphaga</taxon>
    </lineage>
</organism>
<dbReference type="Gene3D" id="3.20.20.70">
    <property type="entry name" value="Aldolase class I"/>
    <property type="match status" value="1"/>
</dbReference>
<dbReference type="AlphaFoldDB" id="A0A163ZVX2"/>
<dbReference type="InterPro" id="IPR013785">
    <property type="entry name" value="Aldolase_TIM"/>
</dbReference>
<protein>
    <submittedName>
        <fullName evidence="5">Dihydrodipicolinate synthase family protein</fullName>
    </submittedName>
</protein>
<keyword evidence="1 2" id="KW-0456">Lyase</keyword>
<evidence type="ECO:0000256" key="1">
    <source>
        <dbReference type="ARBA" id="ARBA00023239"/>
    </source>
</evidence>
<dbReference type="CDD" id="cd00408">
    <property type="entry name" value="DHDPS-like"/>
    <property type="match status" value="1"/>
</dbReference>
<feature type="binding site" evidence="4">
    <location>
        <position position="212"/>
    </location>
    <ligand>
        <name>pyruvate</name>
        <dbReference type="ChEBI" id="CHEBI:15361"/>
    </ligand>
</feature>
<evidence type="ECO:0000256" key="3">
    <source>
        <dbReference type="PIRSR" id="PIRSR001365-1"/>
    </source>
</evidence>
<sequence length="299" mass="31698">MTAPFPTGVYCAATTPFNADLSVDQGLFTSHCQRLLDDGCTGIAMLGTTGEANSLSSRERMALLDAVVKSGIAPSKLLPGTGVASIMETVELTKHAVANGVGAVVMLPPFYYKGVSDDGIVDAYTAVIERVADPRLRVVLYHIPQMSAVPISLDVIDRLRKRFPEIVVGIKDSAGEFANMSAIVERFPGFSVLVGADPLMLKLLPLGGAGCITAASNLVSRELATVFNGFNDPAKQAEVAAAQERIVATRNAVSTYVQLPSLKVLLAKRDNNDNWLRVRPPLTGLSASEAAKVRESLSV</sequence>
<evidence type="ECO:0000313" key="6">
    <source>
        <dbReference type="Proteomes" id="UP000076574"/>
    </source>
</evidence>
<name>A0A163ZVX2_9BRAD</name>
<dbReference type="PANTHER" id="PTHR12128">
    <property type="entry name" value="DIHYDRODIPICOLINATE SYNTHASE"/>
    <property type="match status" value="1"/>
</dbReference>
<dbReference type="PIRSF" id="PIRSF001365">
    <property type="entry name" value="DHDPS"/>
    <property type="match status" value="1"/>
</dbReference>
<keyword evidence="6" id="KW-1185">Reference proteome</keyword>
<accession>A0A163ZVX2</accession>
<dbReference type="GO" id="GO:0008840">
    <property type="term" value="F:4-hydroxy-tetrahydrodipicolinate synthase activity"/>
    <property type="evidence" value="ECO:0007669"/>
    <property type="project" value="TreeGrafter"/>
</dbReference>
<dbReference type="SUPFAM" id="SSF51569">
    <property type="entry name" value="Aldolase"/>
    <property type="match status" value="1"/>
</dbReference>
<dbReference type="SMART" id="SM01130">
    <property type="entry name" value="DHDPS"/>
    <property type="match status" value="1"/>
</dbReference>
<evidence type="ECO:0000313" key="5">
    <source>
        <dbReference type="EMBL" id="KZD23933.1"/>
    </source>
</evidence>